<evidence type="ECO:0000313" key="2">
    <source>
        <dbReference type="EMBL" id="KZV83012.1"/>
    </source>
</evidence>
<dbReference type="InParanoid" id="A0A165CS94"/>
<accession>A0A165CS94</accession>
<proteinExistence type="predicted"/>
<sequence length="346" mass="39637">MESDAFGDRLQIFELLRRWPQLEEVDVGTAVMAYGGPPRRKKNAPPNVDPDIIWDSVYDSNREYWMCKNRDEVYEDDPNPSYDDAWIPAFPAIVPGAWPQLRKIAGDVLDDSVFAALPFMAPNLEQFTPSYTPLGPALNSTLASWGHSLRRIYVRAGSSFDPGRRPDGVALGSTFAALHMLERAEVDSWILPAAHFRYLPPSLRELQYLSSRDNLAELVASRTLEQPNTASGLRKFVVNKLDSVALAMPDVESLTMVCAKRYIEVKINKMHEDELIAMIDAEYEAFDEEPLDYREFNWRKWRLQYLGDDCRDLEDEEVEEEEDYDDDYDEEDEDEEDEGGDSGDEQ</sequence>
<dbReference type="EMBL" id="KV426293">
    <property type="protein sequence ID" value="KZV83012.1"/>
    <property type="molecule type" value="Genomic_DNA"/>
</dbReference>
<protein>
    <submittedName>
        <fullName evidence="2">Uncharacterized protein</fullName>
    </submittedName>
</protein>
<name>A0A165CS94_EXIGL</name>
<dbReference type="Proteomes" id="UP000077266">
    <property type="component" value="Unassembled WGS sequence"/>
</dbReference>
<reference evidence="2 3" key="1">
    <citation type="journal article" date="2016" name="Mol. Biol. Evol.">
        <title>Comparative Genomics of Early-Diverging Mushroom-Forming Fungi Provides Insights into the Origins of Lignocellulose Decay Capabilities.</title>
        <authorList>
            <person name="Nagy L.G."/>
            <person name="Riley R."/>
            <person name="Tritt A."/>
            <person name="Adam C."/>
            <person name="Daum C."/>
            <person name="Floudas D."/>
            <person name="Sun H."/>
            <person name="Yadav J.S."/>
            <person name="Pangilinan J."/>
            <person name="Larsson K.H."/>
            <person name="Matsuura K."/>
            <person name="Barry K."/>
            <person name="Labutti K."/>
            <person name="Kuo R."/>
            <person name="Ohm R.A."/>
            <person name="Bhattacharya S.S."/>
            <person name="Shirouzu T."/>
            <person name="Yoshinaga Y."/>
            <person name="Martin F.M."/>
            <person name="Grigoriev I.V."/>
            <person name="Hibbett D.S."/>
        </authorList>
    </citation>
    <scope>NUCLEOTIDE SEQUENCE [LARGE SCALE GENOMIC DNA]</scope>
    <source>
        <strain evidence="2 3">HHB12029</strain>
    </source>
</reference>
<evidence type="ECO:0000313" key="3">
    <source>
        <dbReference type="Proteomes" id="UP000077266"/>
    </source>
</evidence>
<evidence type="ECO:0000256" key="1">
    <source>
        <dbReference type="SAM" id="MobiDB-lite"/>
    </source>
</evidence>
<keyword evidence="3" id="KW-1185">Reference proteome</keyword>
<feature type="region of interest" description="Disordered" evidence="1">
    <location>
        <begin position="312"/>
        <end position="346"/>
    </location>
</feature>
<gene>
    <name evidence="2" type="ORF">EXIGLDRAFT_754634</name>
</gene>
<organism evidence="2 3">
    <name type="scientific">Exidia glandulosa HHB12029</name>
    <dbReference type="NCBI Taxonomy" id="1314781"/>
    <lineage>
        <taxon>Eukaryota</taxon>
        <taxon>Fungi</taxon>
        <taxon>Dikarya</taxon>
        <taxon>Basidiomycota</taxon>
        <taxon>Agaricomycotina</taxon>
        <taxon>Agaricomycetes</taxon>
        <taxon>Auriculariales</taxon>
        <taxon>Exidiaceae</taxon>
        <taxon>Exidia</taxon>
    </lineage>
</organism>
<dbReference type="AlphaFoldDB" id="A0A165CS94"/>